<dbReference type="Gene3D" id="2.120.10.80">
    <property type="entry name" value="Kelch-type beta propeller"/>
    <property type="match status" value="1"/>
</dbReference>
<organism evidence="13 15">
    <name type="scientific">Capnocytophaga catalasegens</name>
    <dbReference type="NCBI Taxonomy" id="1004260"/>
    <lineage>
        <taxon>Bacteria</taxon>
        <taxon>Pseudomonadati</taxon>
        <taxon>Bacteroidota</taxon>
        <taxon>Flavobacteriia</taxon>
        <taxon>Flavobacteriales</taxon>
        <taxon>Flavobacteriaceae</taxon>
        <taxon>Capnocytophaga</taxon>
    </lineage>
</organism>
<dbReference type="SUPFAM" id="SSF117281">
    <property type="entry name" value="Kelch motif"/>
    <property type="match status" value="1"/>
</dbReference>
<feature type="transmembrane region" description="Helical" evidence="11">
    <location>
        <begin position="835"/>
        <end position="859"/>
    </location>
</feature>
<feature type="transmembrane region" description="Helical" evidence="11">
    <location>
        <begin position="459"/>
        <end position="481"/>
    </location>
</feature>
<evidence type="ECO:0000256" key="10">
    <source>
        <dbReference type="ARBA" id="ARBA00023201"/>
    </source>
</evidence>
<dbReference type="Proteomes" id="UP001207736">
    <property type="component" value="Unassembled WGS sequence"/>
</dbReference>
<comment type="similarity">
    <text evidence="2">Belongs to the sodium:solute symporter (SSF) (TC 2.A.21) family.</text>
</comment>
<evidence type="ECO:0000256" key="8">
    <source>
        <dbReference type="ARBA" id="ARBA00023065"/>
    </source>
</evidence>
<keyword evidence="6 11" id="KW-1133">Transmembrane helix</keyword>
<keyword evidence="9 11" id="KW-0472">Membrane</keyword>
<evidence type="ECO:0000256" key="3">
    <source>
        <dbReference type="ARBA" id="ARBA00022448"/>
    </source>
</evidence>
<keyword evidence="3" id="KW-0813">Transport</keyword>
<proteinExistence type="inferred from homology"/>
<gene>
    <name evidence="13" type="ORF">RCZ15_13870</name>
    <name evidence="14" type="ORF">RCZ16_01200</name>
</gene>
<dbReference type="Pfam" id="PF00474">
    <property type="entry name" value="SSF"/>
    <property type="match status" value="1"/>
</dbReference>
<feature type="transmembrane region" description="Helical" evidence="11">
    <location>
        <begin position="786"/>
        <end position="806"/>
    </location>
</feature>
<feature type="transmembrane region" description="Helical" evidence="11">
    <location>
        <begin position="755"/>
        <end position="774"/>
    </location>
</feature>
<sequence length="875" mass="97313">MKIFYTLLLLLSICFAKVQAQDKKQTNILKQEIVWSAETLENIALQEGMAGTFFGKYKQWIICAGGSSFPEGKPWQGGKKYFSNHVLVFDTFSDSEKEKLSLIYQGTDLPESLAEGAYTSLPQGILCIGGQTPEGVSASVYLLSFENNKIQVKKYPNLPTPVKNATATTLGSAIYVIGGQLADGTSSNQFLKLDTQSLEEGWQTLPEYPLAVYGSTAVTQQDGEDLSIFVFGGRNRNKHDATTLFYSNVYAYKPIKNKWFIKKNIQLHNQKIPLAVATSTPVGASNILLFGGDTGHIFNQVEKAINSENTALRDSLWQNHPGFQNKILLYNTITDEWFSNGKNKHPVAVTSSFSDSKHIYIVGGEKTPGVRSPYIEKLTFTKRTHFGWINYLVLILYFGGMLFVGFFFMKNNNNTEDYFKASGRIPWWAAGISIFATTLSAITFISIPAKTYATDWRMLMFNMTIILAVPIIIRFFLPFFLRFNFDTAYQYLEVRFSRSIRWIASGLFTFFMISRIAIVLFLPSLALNAVTGFSVYYAILIMSIVTIIYSTSGGMEAVVWGDVIQGFVLVIGALSAFAFMIVGIKGGFAEFWNTAIEYNKFNTFDFRLNWSEPTLWVVLLGGLANTLISYTSDQSVVQRYMSTVNEKATAKSIWLNGIISVPVSILFFLLGTGLFAFYKSNADKMVISNANIDSVFPEFIVSQMPIGFAGLLIAAIFAAAMSTLSSNINSVSAVITSDFYKTWFKNTSFINEMRVARWSGIVIGLLGTAMAIILAKSNITSLWDQFNTFLGLITSGLGALFILGIFFPRVGTISAFVGLVCGIIILYWVKSETSLSFLLYGLIGMVSSVGIAAILSIFIPNKKEIQEFTWFSRKK</sequence>
<evidence type="ECO:0000313" key="16">
    <source>
        <dbReference type="Proteomes" id="UP001208692"/>
    </source>
</evidence>
<keyword evidence="10" id="KW-0739">Sodium transport</keyword>
<dbReference type="Proteomes" id="UP001208692">
    <property type="component" value="Unassembled WGS sequence"/>
</dbReference>
<dbReference type="GO" id="GO:0006814">
    <property type="term" value="P:sodium ion transport"/>
    <property type="evidence" value="ECO:0007669"/>
    <property type="project" value="UniProtKB-KW"/>
</dbReference>
<dbReference type="GO" id="GO:0015293">
    <property type="term" value="F:symporter activity"/>
    <property type="evidence" value="ECO:0007669"/>
    <property type="project" value="TreeGrafter"/>
</dbReference>
<dbReference type="InterPro" id="IPR056734">
    <property type="entry name" value="NANM"/>
</dbReference>
<dbReference type="InterPro" id="IPR038377">
    <property type="entry name" value="Na/Glc_symporter_sf"/>
</dbReference>
<evidence type="ECO:0000256" key="4">
    <source>
        <dbReference type="ARBA" id="ARBA00022475"/>
    </source>
</evidence>
<feature type="transmembrane region" description="Helical" evidence="11">
    <location>
        <begin position="502"/>
        <end position="522"/>
    </location>
</feature>
<dbReference type="Gene3D" id="1.20.1730.10">
    <property type="entry name" value="Sodium/glucose cotransporter"/>
    <property type="match status" value="1"/>
</dbReference>
<evidence type="ECO:0000313" key="13">
    <source>
        <dbReference type="EMBL" id="GJM50414.1"/>
    </source>
</evidence>
<evidence type="ECO:0000256" key="7">
    <source>
        <dbReference type="ARBA" id="ARBA00023053"/>
    </source>
</evidence>
<dbReference type="PANTHER" id="PTHR42985:SF40">
    <property type="entry name" value="LD47995P-RELATED"/>
    <property type="match status" value="1"/>
</dbReference>
<evidence type="ECO:0000256" key="11">
    <source>
        <dbReference type="SAM" id="Phobius"/>
    </source>
</evidence>
<dbReference type="PROSITE" id="PS50283">
    <property type="entry name" value="NA_SOLUT_SYMP_3"/>
    <property type="match status" value="1"/>
</dbReference>
<evidence type="ECO:0000256" key="5">
    <source>
        <dbReference type="ARBA" id="ARBA00022692"/>
    </source>
</evidence>
<comment type="subcellular location">
    <subcellularLocation>
        <location evidence="1">Cell membrane</location>
        <topology evidence="1">Multi-pass membrane protein</topology>
    </subcellularLocation>
</comment>
<dbReference type="InterPro" id="IPR051163">
    <property type="entry name" value="Sodium:Solute_Symporter_SSF"/>
</dbReference>
<dbReference type="CDD" id="cd11495">
    <property type="entry name" value="SLC5sbd_NIS-like_u3"/>
    <property type="match status" value="1"/>
</dbReference>
<keyword evidence="12" id="KW-0732">Signal</keyword>
<feature type="transmembrane region" description="Helical" evidence="11">
    <location>
        <begin position="813"/>
        <end position="829"/>
    </location>
</feature>
<evidence type="ECO:0000256" key="6">
    <source>
        <dbReference type="ARBA" id="ARBA00022989"/>
    </source>
</evidence>
<dbReference type="GO" id="GO:0005886">
    <property type="term" value="C:plasma membrane"/>
    <property type="evidence" value="ECO:0007669"/>
    <property type="project" value="UniProtKB-SubCell"/>
</dbReference>
<evidence type="ECO:0000256" key="2">
    <source>
        <dbReference type="ARBA" id="ARBA00006434"/>
    </source>
</evidence>
<keyword evidence="8" id="KW-0406">Ion transport</keyword>
<name>A0AAV5ASU3_9FLAO</name>
<dbReference type="NCBIfam" id="TIGR00813">
    <property type="entry name" value="sss"/>
    <property type="match status" value="1"/>
</dbReference>
<feature type="chain" id="PRO_5043629864" evidence="12">
    <location>
        <begin position="21"/>
        <end position="875"/>
    </location>
</feature>
<dbReference type="Pfam" id="PF24996">
    <property type="entry name" value="NANM"/>
    <property type="match status" value="1"/>
</dbReference>
<evidence type="ECO:0000313" key="15">
    <source>
        <dbReference type="Proteomes" id="UP001207736"/>
    </source>
</evidence>
<evidence type="ECO:0000256" key="9">
    <source>
        <dbReference type="ARBA" id="ARBA00023136"/>
    </source>
</evidence>
<feature type="transmembrane region" description="Helical" evidence="11">
    <location>
        <begin position="534"/>
        <end position="551"/>
    </location>
</feature>
<dbReference type="InterPro" id="IPR001734">
    <property type="entry name" value="Na/solute_symporter"/>
</dbReference>
<feature type="signal peptide" evidence="12">
    <location>
        <begin position="1"/>
        <end position="20"/>
    </location>
</feature>
<comment type="caution">
    <text evidence="13">The sequence shown here is derived from an EMBL/GenBank/DDBJ whole genome shotgun (WGS) entry which is preliminary data.</text>
</comment>
<protein>
    <submittedName>
        <fullName evidence="13">Sodium:solute symporter</fullName>
    </submittedName>
</protein>
<evidence type="ECO:0000256" key="1">
    <source>
        <dbReference type="ARBA" id="ARBA00004651"/>
    </source>
</evidence>
<feature type="transmembrane region" description="Helical" evidence="11">
    <location>
        <begin position="699"/>
        <end position="720"/>
    </location>
</feature>
<feature type="transmembrane region" description="Helical" evidence="11">
    <location>
        <begin position="614"/>
        <end position="632"/>
    </location>
</feature>
<dbReference type="EMBL" id="BQKB01000006">
    <property type="protein sequence ID" value="GJM51802.1"/>
    <property type="molecule type" value="Genomic_DNA"/>
</dbReference>
<accession>A0AAV5ASU3</accession>
<keyword evidence="7" id="KW-0915">Sodium</keyword>
<feature type="transmembrane region" description="Helical" evidence="11">
    <location>
        <begin position="653"/>
        <end position="679"/>
    </location>
</feature>
<dbReference type="AlphaFoldDB" id="A0AAV5ASU3"/>
<dbReference type="PANTHER" id="PTHR42985">
    <property type="entry name" value="SODIUM-COUPLED MONOCARBOXYLATE TRANSPORTER"/>
    <property type="match status" value="1"/>
</dbReference>
<feature type="transmembrane region" description="Helical" evidence="11">
    <location>
        <begin position="388"/>
        <end position="408"/>
    </location>
</feature>
<dbReference type="EMBL" id="BQKA01000026">
    <property type="protein sequence ID" value="GJM50414.1"/>
    <property type="molecule type" value="Genomic_DNA"/>
</dbReference>
<evidence type="ECO:0000313" key="14">
    <source>
        <dbReference type="EMBL" id="GJM51802.1"/>
    </source>
</evidence>
<keyword evidence="5 11" id="KW-0812">Transmembrane</keyword>
<keyword evidence="4" id="KW-1003">Cell membrane</keyword>
<keyword evidence="16" id="KW-1185">Reference proteome</keyword>
<reference evidence="13 16" key="1">
    <citation type="submission" date="2021-11" db="EMBL/GenBank/DDBJ databases">
        <title>Draft genome sequence of Capnocytophaga sp. strain KC07075 isolated from cat oral cavity.</title>
        <authorList>
            <person name="Suzuki M."/>
            <person name="Imaoka K."/>
            <person name="Kimura M."/>
            <person name="Morikawa S."/>
            <person name="Maeda K."/>
        </authorList>
    </citation>
    <scope>NUCLEOTIDE SEQUENCE</scope>
    <source>
        <strain evidence="13">KC07075</strain>
        <strain evidence="14 16">KC07079</strain>
    </source>
</reference>
<feature type="transmembrane region" description="Helical" evidence="11">
    <location>
        <begin position="563"/>
        <end position="584"/>
    </location>
</feature>
<feature type="transmembrane region" description="Helical" evidence="11">
    <location>
        <begin position="428"/>
        <end position="447"/>
    </location>
</feature>
<evidence type="ECO:0000256" key="12">
    <source>
        <dbReference type="SAM" id="SignalP"/>
    </source>
</evidence>
<dbReference type="RefSeq" id="WP_264847028.1">
    <property type="nucleotide sequence ID" value="NZ_BPMA01000038.1"/>
</dbReference>
<dbReference type="InterPro" id="IPR015915">
    <property type="entry name" value="Kelch-typ_b-propeller"/>
</dbReference>